<reference evidence="2 3" key="1">
    <citation type="submission" date="2024-01" db="EMBL/GenBank/DDBJ databases">
        <title>Genomic insights into the taxonomy and metabolism of the cyanobacterium Pannus brasiliensis CCIBt3594.</title>
        <authorList>
            <person name="Machado M."/>
            <person name="Botero N.B."/>
            <person name="Andreote A.P.D."/>
            <person name="Feitosa A.M.T."/>
            <person name="Popin R."/>
            <person name="Sivonen K."/>
            <person name="Fiore M.F."/>
        </authorList>
    </citation>
    <scope>NUCLEOTIDE SEQUENCE [LARGE SCALE GENOMIC DNA]</scope>
    <source>
        <strain evidence="2 3">CCIBt3594</strain>
    </source>
</reference>
<dbReference type="InterPro" id="IPR058684">
    <property type="entry name" value="YopA_M"/>
</dbReference>
<feature type="domain" description="YopA central" evidence="1">
    <location>
        <begin position="114"/>
        <end position="262"/>
    </location>
</feature>
<protein>
    <recommendedName>
        <fullName evidence="1">YopA central domain-containing protein</fullName>
    </recommendedName>
</protein>
<dbReference type="RefSeq" id="WP_332867516.1">
    <property type="nucleotide sequence ID" value="NZ_JBAFSM010000071.1"/>
</dbReference>
<dbReference type="AlphaFoldDB" id="A0AAW9QSZ9"/>
<comment type="caution">
    <text evidence="2">The sequence shown here is derived from an EMBL/GenBank/DDBJ whole genome shotgun (WGS) entry which is preliminary data.</text>
</comment>
<sequence length="459" mass="54048">MTIWQPNPKIIQHQSPNQVIILYRGFSELINGDQVIEGKSYIQISWYPHPTITVKFIYHGEDRTELGKVDLKLTELFPQTRIKVHFSGATYYGTGKNEFFGYLAEPLRRGEVENLSSLTFYIPNFYWFDVFVNDDDYENMEAEIDKNENSNRLESWLSIGCFDGQFIFTYQNWRIYLSALEGGFELEEKLDAQGGYGVNHICMMKRLDNRKFNLNEAYEIIEAFIYYLSFVRGFWVAPLFVKGYDSEGNQILEEWRIPTIKASSWLSGNYSWCYIDSTEIIDTFPGFMKKWQDQTWREVIKNSIQWYIESFTHQNGYNTSIILIQSALENLSWIYLSGNNFISPGSFQKLTVDDKIRLLIKSLQIELLPMSEEWEAIKLAKKHGWISTWLDSINLIGQIRNLIVHPKVNQKDNRVILTETIMSEVFQVGHYYLQQCLLKLFEYPFEENDNFQDDDEEAE</sequence>
<keyword evidence="3" id="KW-1185">Reference proteome</keyword>
<organism evidence="2 3">
    <name type="scientific">Pannus brasiliensis CCIBt3594</name>
    <dbReference type="NCBI Taxonomy" id="1427578"/>
    <lineage>
        <taxon>Bacteria</taxon>
        <taxon>Bacillati</taxon>
        <taxon>Cyanobacteriota</taxon>
        <taxon>Cyanophyceae</taxon>
        <taxon>Oscillatoriophycideae</taxon>
        <taxon>Chroococcales</taxon>
        <taxon>Microcystaceae</taxon>
        <taxon>Pannus</taxon>
    </lineage>
</organism>
<evidence type="ECO:0000313" key="3">
    <source>
        <dbReference type="Proteomes" id="UP001328733"/>
    </source>
</evidence>
<accession>A0AAW9QSZ9</accession>
<name>A0AAW9QSZ9_9CHRO</name>
<dbReference type="EMBL" id="JBAFSM010000071">
    <property type="protein sequence ID" value="MEG3440045.1"/>
    <property type="molecule type" value="Genomic_DNA"/>
</dbReference>
<proteinExistence type="predicted"/>
<dbReference type="Proteomes" id="UP001328733">
    <property type="component" value="Unassembled WGS sequence"/>
</dbReference>
<evidence type="ECO:0000259" key="1">
    <source>
        <dbReference type="Pfam" id="PF26308"/>
    </source>
</evidence>
<gene>
    <name evidence="2" type="ORF">V0288_23150</name>
</gene>
<evidence type="ECO:0000313" key="2">
    <source>
        <dbReference type="EMBL" id="MEG3440045.1"/>
    </source>
</evidence>
<dbReference type="Pfam" id="PF26308">
    <property type="entry name" value="YopA_M"/>
    <property type="match status" value="1"/>
</dbReference>